<keyword evidence="2" id="KW-0479">Metal-binding</keyword>
<dbReference type="STRING" id="706587.Desti_2397"/>
<organism evidence="7 8">
    <name type="scientific">Desulfomonile tiedjei (strain ATCC 49306 / DSM 6799 / DCB-1)</name>
    <dbReference type="NCBI Taxonomy" id="706587"/>
    <lineage>
        <taxon>Bacteria</taxon>
        <taxon>Pseudomonadati</taxon>
        <taxon>Thermodesulfobacteriota</taxon>
        <taxon>Desulfomonilia</taxon>
        <taxon>Desulfomonilales</taxon>
        <taxon>Desulfomonilaceae</taxon>
        <taxon>Desulfomonile</taxon>
    </lineage>
</organism>
<dbReference type="GO" id="GO:0016491">
    <property type="term" value="F:oxidoreductase activity"/>
    <property type="evidence" value="ECO:0007669"/>
    <property type="project" value="UniProtKB-KW"/>
</dbReference>
<dbReference type="InterPro" id="IPR012675">
    <property type="entry name" value="Beta-grasp_dom_sf"/>
</dbReference>
<sequence length="165" mass="17469">MKNITVSFTINGEAVEVSCAPDKMLVDVIRDNLFLTGTKIGCREGECGACTIIMDGEAVNSCLIPVAKAMGKNIQTIEGVADGDKLHPIQEAFIEKGAVQCGFCTPGIIMSAKALLDKNKTPDKHAVREAIGGNICRCTGYVKIEDAINHAARIMCETIVKGGGK</sequence>
<dbReference type="eggNOG" id="COG2080">
    <property type="taxonomic scope" value="Bacteria"/>
</dbReference>
<dbReference type="InterPro" id="IPR036884">
    <property type="entry name" value="2Fe-2S-bd_dom_sf"/>
</dbReference>
<keyword evidence="4" id="KW-0408">Iron</keyword>
<dbReference type="InterPro" id="IPR051452">
    <property type="entry name" value="Diverse_Oxidoreductases"/>
</dbReference>
<accession>I4C689</accession>
<dbReference type="CDD" id="cd00207">
    <property type="entry name" value="fer2"/>
    <property type="match status" value="1"/>
</dbReference>
<dbReference type="OrthoDB" id="9775084at2"/>
<evidence type="ECO:0000256" key="5">
    <source>
        <dbReference type="ARBA" id="ARBA00023014"/>
    </source>
</evidence>
<dbReference type="PROSITE" id="PS51085">
    <property type="entry name" value="2FE2S_FER_2"/>
    <property type="match status" value="1"/>
</dbReference>
<dbReference type="Gene3D" id="3.10.20.30">
    <property type="match status" value="1"/>
</dbReference>
<dbReference type="GO" id="GO:0051537">
    <property type="term" value="F:2 iron, 2 sulfur cluster binding"/>
    <property type="evidence" value="ECO:0007669"/>
    <property type="project" value="UniProtKB-KW"/>
</dbReference>
<dbReference type="InterPro" id="IPR036010">
    <property type="entry name" value="2Fe-2S_ferredoxin-like_sf"/>
</dbReference>
<dbReference type="RefSeq" id="WP_014810223.1">
    <property type="nucleotide sequence ID" value="NC_018025.1"/>
</dbReference>
<evidence type="ECO:0000313" key="8">
    <source>
        <dbReference type="Proteomes" id="UP000006055"/>
    </source>
</evidence>
<evidence type="ECO:0000313" key="7">
    <source>
        <dbReference type="EMBL" id="AFM25080.1"/>
    </source>
</evidence>
<keyword evidence="3" id="KW-0560">Oxidoreductase</keyword>
<dbReference type="InterPro" id="IPR006058">
    <property type="entry name" value="2Fe2S_fd_BS"/>
</dbReference>
<keyword evidence="8" id="KW-1185">Reference proteome</keyword>
<dbReference type="Proteomes" id="UP000006055">
    <property type="component" value="Chromosome"/>
</dbReference>
<evidence type="ECO:0000259" key="6">
    <source>
        <dbReference type="PROSITE" id="PS51085"/>
    </source>
</evidence>
<dbReference type="Pfam" id="PF01799">
    <property type="entry name" value="Fer2_2"/>
    <property type="match status" value="1"/>
</dbReference>
<dbReference type="SUPFAM" id="SSF54292">
    <property type="entry name" value="2Fe-2S ferredoxin-like"/>
    <property type="match status" value="1"/>
</dbReference>
<reference evidence="8" key="1">
    <citation type="submission" date="2012-06" db="EMBL/GenBank/DDBJ databases">
        <title>Complete sequence of chromosome of Desulfomonile tiedjei DSM 6799.</title>
        <authorList>
            <person name="Lucas S."/>
            <person name="Copeland A."/>
            <person name="Lapidus A."/>
            <person name="Glavina del Rio T."/>
            <person name="Dalin E."/>
            <person name="Tice H."/>
            <person name="Bruce D."/>
            <person name="Goodwin L."/>
            <person name="Pitluck S."/>
            <person name="Peters L."/>
            <person name="Ovchinnikova G."/>
            <person name="Zeytun A."/>
            <person name="Lu M."/>
            <person name="Kyrpides N."/>
            <person name="Mavromatis K."/>
            <person name="Ivanova N."/>
            <person name="Brettin T."/>
            <person name="Detter J.C."/>
            <person name="Han C."/>
            <person name="Larimer F."/>
            <person name="Land M."/>
            <person name="Hauser L."/>
            <person name="Markowitz V."/>
            <person name="Cheng J.-F."/>
            <person name="Hugenholtz P."/>
            <person name="Woyke T."/>
            <person name="Wu D."/>
            <person name="Spring S."/>
            <person name="Schroeder M."/>
            <person name="Brambilla E."/>
            <person name="Klenk H.-P."/>
            <person name="Eisen J.A."/>
        </authorList>
    </citation>
    <scope>NUCLEOTIDE SEQUENCE [LARGE SCALE GENOMIC DNA]</scope>
    <source>
        <strain evidence="8">ATCC 49306 / DSM 6799 / DCB-1</strain>
    </source>
</reference>
<name>I4C689_DESTA</name>
<dbReference type="HOGENOM" id="CLU_052511_3_1_7"/>
<keyword evidence="5" id="KW-0411">Iron-sulfur</keyword>
<proteinExistence type="predicted"/>
<dbReference type="PANTHER" id="PTHR44379">
    <property type="entry name" value="OXIDOREDUCTASE WITH IRON-SULFUR SUBUNIT"/>
    <property type="match status" value="1"/>
</dbReference>
<feature type="domain" description="2Fe-2S ferredoxin-type" evidence="6">
    <location>
        <begin position="4"/>
        <end position="80"/>
    </location>
</feature>
<dbReference type="SUPFAM" id="SSF47741">
    <property type="entry name" value="CO dehydrogenase ISP C-domain like"/>
    <property type="match status" value="1"/>
</dbReference>
<dbReference type="PANTHER" id="PTHR44379:SF5">
    <property type="entry name" value="OXIDOREDUCTASE WITH IRON-SULFUR SUBUNIT"/>
    <property type="match status" value="1"/>
</dbReference>
<dbReference type="Gene3D" id="1.10.150.120">
    <property type="entry name" value="[2Fe-2S]-binding domain"/>
    <property type="match status" value="1"/>
</dbReference>
<protein>
    <submittedName>
        <fullName evidence="7">Aerobic-type carbon monoxide dehydrogenase, small subunit CoxS/CutS-like protein</fullName>
    </submittedName>
</protein>
<dbReference type="PATRIC" id="fig|706587.4.peg.2756"/>
<dbReference type="PROSITE" id="PS00197">
    <property type="entry name" value="2FE2S_FER_1"/>
    <property type="match status" value="1"/>
</dbReference>
<gene>
    <name evidence="7" type="ordered locus">Desti_2397</name>
</gene>
<keyword evidence="1" id="KW-0001">2Fe-2S</keyword>
<dbReference type="InterPro" id="IPR002888">
    <property type="entry name" value="2Fe-2S-bd"/>
</dbReference>
<dbReference type="AlphaFoldDB" id="I4C689"/>
<evidence type="ECO:0000256" key="2">
    <source>
        <dbReference type="ARBA" id="ARBA00022723"/>
    </source>
</evidence>
<dbReference type="FunFam" id="3.10.20.30:FF:000020">
    <property type="entry name" value="Xanthine dehydrogenase iron-sulfur subunit"/>
    <property type="match status" value="1"/>
</dbReference>
<evidence type="ECO:0000256" key="3">
    <source>
        <dbReference type="ARBA" id="ARBA00023002"/>
    </source>
</evidence>
<evidence type="ECO:0000256" key="1">
    <source>
        <dbReference type="ARBA" id="ARBA00022714"/>
    </source>
</evidence>
<evidence type="ECO:0000256" key="4">
    <source>
        <dbReference type="ARBA" id="ARBA00023004"/>
    </source>
</evidence>
<dbReference type="EMBL" id="CP003360">
    <property type="protein sequence ID" value="AFM25080.1"/>
    <property type="molecule type" value="Genomic_DNA"/>
</dbReference>
<dbReference type="KEGG" id="dti:Desti_2397"/>
<dbReference type="InterPro" id="IPR001041">
    <property type="entry name" value="2Fe-2S_ferredoxin-type"/>
</dbReference>
<dbReference type="FunFam" id="1.10.150.120:FF:000003">
    <property type="entry name" value="Carbon monoxide dehydrogenase, small subunit"/>
    <property type="match status" value="1"/>
</dbReference>
<dbReference type="Pfam" id="PF00111">
    <property type="entry name" value="Fer2"/>
    <property type="match status" value="1"/>
</dbReference>
<dbReference type="GO" id="GO:0046872">
    <property type="term" value="F:metal ion binding"/>
    <property type="evidence" value="ECO:0007669"/>
    <property type="project" value="UniProtKB-KW"/>
</dbReference>